<name>A0AA36IYE4_9DINO</name>
<dbReference type="EMBL" id="CAUJNA010003213">
    <property type="protein sequence ID" value="CAJ1395876.1"/>
    <property type="molecule type" value="Genomic_DNA"/>
</dbReference>
<keyword evidence="2" id="KW-1185">Reference proteome</keyword>
<dbReference type="AlphaFoldDB" id="A0AA36IYE4"/>
<evidence type="ECO:0000313" key="2">
    <source>
        <dbReference type="Proteomes" id="UP001178507"/>
    </source>
</evidence>
<protein>
    <submittedName>
        <fullName evidence="1">Uncharacterized protein</fullName>
    </submittedName>
</protein>
<reference evidence="1" key="1">
    <citation type="submission" date="2023-08" db="EMBL/GenBank/DDBJ databases">
        <authorList>
            <person name="Chen Y."/>
            <person name="Shah S."/>
            <person name="Dougan E. K."/>
            <person name="Thang M."/>
            <person name="Chan C."/>
        </authorList>
    </citation>
    <scope>NUCLEOTIDE SEQUENCE</scope>
</reference>
<dbReference type="Proteomes" id="UP001178507">
    <property type="component" value="Unassembled WGS sequence"/>
</dbReference>
<proteinExistence type="predicted"/>
<sequence length="467" mass="52973">MAEGVLKFPRCAPGSEEVKKVNEVLEKVRDCKLPSRREAKLLPIVIFSDFELDDLMAIAQIWQWTALRLNAPESARPVIVFSCDFATKDGGGVFEKKMLLARLMLGITLRDCYVVTCEPGEDQKNWRYYDGQVHPMAEQIFQNTERALQQAAQEIVTLAEQPIDFYVIAPGRDRFGDLIEKVAADAAFEKIASKTRVVMYTGSFNTLATTEKDYQHIRKLCQVNPLVDISKFIFFGKAEAHPVTASIDTFSSPSLAPELSKQSPLLTQAIVTFVDEFQGNLVSPSNKSLFRGSTLTPEEEERFKKISELSSDMQKYAEALWKDKELFQKVPGYKQTTVTAFANGTCDAPLCDQVCFLYEWCHNTELHELDLMEIHWPRDMDLEWKDLEREEGSWWLNKTRGFTGVSTGEPPDGCDFQNIKAIQPQMKNPKDLELLEKMRKVLEQLVLRHLARVGPVNSAEDVIGIEG</sequence>
<accession>A0AA36IYE4</accession>
<organism evidence="1 2">
    <name type="scientific">Effrenium voratum</name>
    <dbReference type="NCBI Taxonomy" id="2562239"/>
    <lineage>
        <taxon>Eukaryota</taxon>
        <taxon>Sar</taxon>
        <taxon>Alveolata</taxon>
        <taxon>Dinophyceae</taxon>
        <taxon>Suessiales</taxon>
        <taxon>Symbiodiniaceae</taxon>
        <taxon>Effrenium</taxon>
    </lineage>
</organism>
<gene>
    <name evidence="1" type="ORF">EVOR1521_LOCUS20208</name>
</gene>
<comment type="caution">
    <text evidence="1">The sequence shown here is derived from an EMBL/GenBank/DDBJ whole genome shotgun (WGS) entry which is preliminary data.</text>
</comment>
<evidence type="ECO:0000313" key="1">
    <source>
        <dbReference type="EMBL" id="CAJ1395876.1"/>
    </source>
</evidence>